<dbReference type="EMBL" id="NOZP01000132">
    <property type="protein sequence ID" value="OYD14950.1"/>
    <property type="molecule type" value="Genomic_DNA"/>
</dbReference>
<gene>
    <name evidence="1" type="ORF">CH330_07125</name>
</gene>
<protein>
    <recommendedName>
        <fullName evidence="3">FlgD Ig-like domain-containing protein</fullName>
    </recommendedName>
</protein>
<proteinExistence type="predicted"/>
<dbReference type="Proteomes" id="UP000215559">
    <property type="component" value="Unassembled WGS sequence"/>
</dbReference>
<name>A0A235BR49_UNCW3</name>
<dbReference type="AlphaFoldDB" id="A0A235BR49"/>
<evidence type="ECO:0000313" key="1">
    <source>
        <dbReference type="EMBL" id="OYD14950.1"/>
    </source>
</evidence>
<sequence length="480" mass="54871">MRPLVVLLAFLSLGYSQEWLKEVFDSTDAPVFHVSIAVDSSGLPRVAYSWRKCLGPNSYLWALRYAERRGMNDWHIETVDSSVDQYWCDHPALCLDSLDRPHIAYARKYIAYARKYFTSADSFWRICYAARTDSTWHTQVVDSFTLWHYYVGLDLGLSSLGTPHMAYTFFDSVTGQGRQVQLRYATQVADSWQIQVLWSCGFRHAGSPSIVISSEGKPRIAFLSVGPGGSQIDSLLWMWPDTTGWHTSCVDTFLAGGCPSAQLDTADRAHIAYQNESFLFYATQEDTTWHRQIIGQIGYFGWCELKLDFRWLAAVGAIESEIWLPLYIYQDPPGVWHREYVEENPYHPSWSNISLAFNRQNAPFLAYTRLDTFYFEHYVVAQRSVGIEQFPQLLKYSPQFVVRPSISSRKFCFSICSKFPAEIGVYTSQGRRVFSTSVMPGVSTFVWNASSSCGKPLPCGTYFVRFKSGSHVLTRKLIVR</sequence>
<evidence type="ECO:0008006" key="3">
    <source>
        <dbReference type="Google" id="ProtNLM"/>
    </source>
</evidence>
<dbReference type="Gene3D" id="2.120.10.70">
    <property type="entry name" value="Fucose-specific lectin"/>
    <property type="match status" value="1"/>
</dbReference>
<reference evidence="1 2" key="1">
    <citation type="submission" date="2017-07" db="EMBL/GenBank/DDBJ databases">
        <title>Recovery of genomes from metagenomes via a dereplication, aggregation, and scoring strategy.</title>
        <authorList>
            <person name="Sieber C.M."/>
            <person name="Probst A.J."/>
            <person name="Sharrar A."/>
            <person name="Thomas B.C."/>
            <person name="Hess M."/>
            <person name="Tringe S.G."/>
            <person name="Banfield J.F."/>
        </authorList>
    </citation>
    <scope>NUCLEOTIDE SEQUENCE [LARGE SCALE GENOMIC DNA]</scope>
    <source>
        <strain evidence="1">JGI_Cruoil_03_51_56</strain>
    </source>
</reference>
<evidence type="ECO:0000313" key="2">
    <source>
        <dbReference type="Proteomes" id="UP000215559"/>
    </source>
</evidence>
<accession>A0A235BR49</accession>
<organism evidence="1 2">
    <name type="scientific">candidate division WOR-3 bacterium JGI_Cruoil_03_51_56</name>
    <dbReference type="NCBI Taxonomy" id="1973747"/>
    <lineage>
        <taxon>Bacteria</taxon>
        <taxon>Bacteria division WOR-3</taxon>
    </lineage>
</organism>
<comment type="caution">
    <text evidence="1">The sequence shown here is derived from an EMBL/GenBank/DDBJ whole genome shotgun (WGS) entry which is preliminary data.</text>
</comment>